<sequence length="93" mass="10273">MSLESEPLDVDAIEGHLAGRRIIELLRSTITIDLPNPLLPTSITVRPTDMHRLKLMKTGQINGEILTSGHHRHFPTSPLTVAKAIHQVIGLLQ</sequence>
<organism evidence="1 2">
    <name type="scientific">Zizania palustris</name>
    <name type="common">Northern wild rice</name>
    <dbReference type="NCBI Taxonomy" id="103762"/>
    <lineage>
        <taxon>Eukaryota</taxon>
        <taxon>Viridiplantae</taxon>
        <taxon>Streptophyta</taxon>
        <taxon>Embryophyta</taxon>
        <taxon>Tracheophyta</taxon>
        <taxon>Spermatophyta</taxon>
        <taxon>Magnoliopsida</taxon>
        <taxon>Liliopsida</taxon>
        <taxon>Poales</taxon>
        <taxon>Poaceae</taxon>
        <taxon>BOP clade</taxon>
        <taxon>Oryzoideae</taxon>
        <taxon>Oryzeae</taxon>
        <taxon>Zizaniinae</taxon>
        <taxon>Zizania</taxon>
    </lineage>
</organism>
<keyword evidence="2" id="KW-1185">Reference proteome</keyword>
<dbReference type="EMBL" id="JAAALK010000284">
    <property type="protein sequence ID" value="KAG8068923.1"/>
    <property type="molecule type" value="Genomic_DNA"/>
</dbReference>
<accession>A0A8J5SC41</accession>
<dbReference type="Proteomes" id="UP000729402">
    <property type="component" value="Unassembled WGS sequence"/>
</dbReference>
<reference evidence="1" key="2">
    <citation type="submission" date="2021-02" db="EMBL/GenBank/DDBJ databases">
        <authorList>
            <person name="Kimball J.A."/>
            <person name="Haas M.W."/>
            <person name="Macchietto M."/>
            <person name="Kono T."/>
            <person name="Duquette J."/>
            <person name="Shao M."/>
        </authorList>
    </citation>
    <scope>NUCLEOTIDE SEQUENCE</scope>
    <source>
        <tissue evidence="1">Fresh leaf tissue</tissue>
    </source>
</reference>
<proteinExistence type="predicted"/>
<dbReference type="AlphaFoldDB" id="A0A8J5SC41"/>
<protein>
    <submittedName>
        <fullName evidence="1">Uncharacterized protein</fullName>
    </submittedName>
</protein>
<evidence type="ECO:0000313" key="2">
    <source>
        <dbReference type="Proteomes" id="UP000729402"/>
    </source>
</evidence>
<gene>
    <name evidence="1" type="ORF">GUJ93_ZPchr0005g16030</name>
</gene>
<reference evidence="1" key="1">
    <citation type="journal article" date="2021" name="bioRxiv">
        <title>Whole Genome Assembly and Annotation of Northern Wild Rice, Zizania palustris L., Supports a Whole Genome Duplication in the Zizania Genus.</title>
        <authorList>
            <person name="Haas M."/>
            <person name="Kono T."/>
            <person name="Macchietto M."/>
            <person name="Millas R."/>
            <person name="McGilp L."/>
            <person name="Shao M."/>
            <person name="Duquette J."/>
            <person name="Hirsch C.N."/>
            <person name="Kimball J."/>
        </authorList>
    </citation>
    <scope>NUCLEOTIDE SEQUENCE</scope>
    <source>
        <tissue evidence="1">Fresh leaf tissue</tissue>
    </source>
</reference>
<comment type="caution">
    <text evidence="1">The sequence shown here is derived from an EMBL/GenBank/DDBJ whole genome shotgun (WGS) entry which is preliminary data.</text>
</comment>
<evidence type="ECO:0000313" key="1">
    <source>
        <dbReference type="EMBL" id="KAG8068923.1"/>
    </source>
</evidence>
<name>A0A8J5SC41_ZIZPA</name>